<dbReference type="GO" id="GO:0008270">
    <property type="term" value="F:zinc ion binding"/>
    <property type="evidence" value="ECO:0007669"/>
    <property type="project" value="UniProtKB-KW"/>
</dbReference>
<comment type="caution">
    <text evidence="4">The sequence shown here is derived from an EMBL/GenBank/DDBJ whole genome shotgun (WGS) entry which is preliminary data.</text>
</comment>
<proteinExistence type="predicted"/>
<evidence type="ECO:0000313" key="4">
    <source>
        <dbReference type="EMBL" id="CAH8323458.1"/>
    </source>
</evidence>
<reference evidence="4 5" key="1">
    <citation type="submission" date="2022-03" db="EMBL/GenBank/DDBJ databases">
        <authorList>
            <person name="Macdonald S."/>
            <person name="Ahmed S."/>
            <person name="Newling K."/>
        </authorList>
    </citation>
    <scope>NUCLEOTIDE SEQUENCE [LARGE SCALE GENOMIC DNA]</scope>
</reference>
<keyword evidence="3" id="KW-0862">Zinc</keyword>
<evidence type="ECO:0000256" key="2">
    <source>
        <dbReference type="ARBA" id="ARBA00022771"/>
    </source>
</evidence>
<protein>
    <recommendedName>
        <fullName evidence="6">RING-type domain-containing protein</fullName>
    </recommendedName>
</protein>
<evidence type="ECO:0008006" key="6">
    <source>
        <dbReference type="Google" id="ProtNLM"/>
    </source>
</evidence>
<dbReference type="AlphaFoldDB" id="A0ABC8JFA5"/>
<dbReference type="FunFam" id="3.30.40.10:FF:000239">
    <property type="entry name" value="probable BOI-related E3 ubiquitin-protein ligase 2"/>
    <property type="match status" value="1"/>
</dbReference>
<evidence type="ECO:0000313" key="5">
    <source>
        <dbReference type="Proteomes" id="UP001642260"/>
    </source>
</evidence>
<dbReference type="Gene3D" id="3.30.40.10">
    <property type="entry name" value="Zinc/RING finger domain, C3HC4 (zinc finger)"/>
    <property type="match status" value="1"/>
</dbReference>
<sequence length="100" mass="11125">MAVESQNWHYRATYNESVVNALKEGYGDSKIYDEAVSYNYMNIQGMPSGGMRCKSCNVKEVAVLLVPCRHLSLCKDCDVFTGVCPLCQSLKTSSIQVFIS</sequence>
<dbReference type="InterPro" id="IPR013083">
    <property type="entry name" value="Znf_RING/FYVE/PHD"/>
</dbReference>
<evidence type="ECO:0000256" key="3">
    <source>
        <dbReference type="ARBA" id="ARBA00022833"/>
    </source>
</evidence>
<keyword evidence="2" id="KW-0863">Zinc-finger</keyword>
<dbReference type="EMBL" id="CAKOAT010098600">
    <property type="protein sequence ID" value="CAH8323458.1"/>
    <property type="molecule type" value="Genomic_DNA"/>
</dbReference>
<keyword evidence="5" id="KW-1185">Reference proteome</keyword>
<keyword evidence="1" id="KW-0479">Metal-binding</keyword>
<accession>A0ABC8JFA5</accession>
<evidence type="ECO:0000256" key="1">
    <source>
        <dbReference type="ARBA" id="ARBA00022723"/>
    </source>
</evidence>
<dbReference type="PANTHER" id="PTHR42647:SF19">
    <property type="entry name" value="RING-TYPE DOMAIN-CONTAINING PROTEIN"/>
    <property type="match status" value="1"/>
</dbReference>
<dbReference type="Pfam" id="PF13920">
    <property type="entry name" value="zf-C3HC4_3"/>
    <property type="match status" value="1"/>
</dbReference>
<gene>
    <name evidence="4" type="ORF">ERUC_LOCUS9894</name>
</gene>
<name>A0ABC8JFA5_ERUVS</name>
<dbReference type="Proteomes" id="UP001642260">
    <property type="component" value="Unassembled WGS sequence"/>
</dbReference>
<organism evidence="4 5">
    <name type="scientific">Eruca vesicaria subsp. sativa</name>
    <name type="common">Garden rocket</name>
    <name type="synonym">Eruca sativa</name>
    <dbReference type="NCBI Taxonomy" id="29727"/>
    <lineage>
        <taxon>Eukaryota</taxon>
        <taxon>Viridiplantae</taxon>
        <taxon>Streptophyta</taxon>
        <taxon>Embryophyta</taxon>
        <taxon>Tracheophyta</taxon>
        <taxon>Spermatophyta</taxon>
        <taxon>Magnoliopsida</taxon>
        <taxon>eudicotyledons</taxon>
        <taxon>Gunneridae</taxon>
        <taxon>Pentapetalae</taxon>
        <taxon>rosids</taxon>
        <taxon>malvids</taxon>
        <taxon>Brassicales</taxon>
        <taxon>Brassicaceae</taxon>
        <taxon>Brassiceae</taxon>
        <taxon>Eruca</taxon>
    </lineage>
</organism>
<dbReference type="PANTHER" id="PTHR42647">
    <property type="entry name" value="SBP (S-RIBONUCLEASE BINDING PROTEIN) FAMILY PROTEIN"/>
    <property type="match status" value="1"/>
</dbReference>